<reference evidence="3" key="1">
    <citation type="submission" date="2023-03" db="EMBL/GenBank/DDBJ databases">
        <title>Massive genome expansion in bonnet fungi (Mycena s.s.) driven by repeated elements and novel gene families across ecological guilds.</title>
        <authorList>
            <consortium name="Lawrence Berkeley National Laboratory"/>
            <person name="Harder C.B."/>
            <person name="Miyauchi S."/>
            <person name="Viragh M."/>
            <person name="Kuo A."/>
            <person name="Thoen E."/>
            <person name="Andreopoulos B."/>
            <person name="Lu D."/>
            <person name="Skrede I."/>
            <person name="Drula E."/>
            <person name="Henrissat B."/>
            <person name="Morin E."/>
            <person name="Kohler A."/>
            <person name="Barry K."/>
            <person name="LaButti K."/>
            <person name="Morin E."/>
            <person name="Salamov A."/>
            <person name="Lipzen A."/>
            <person name="Mereny Z."/>
            <person name="Hegedus B."/>
            <person name="Baldrian P."/>
            <person name="Stursova M."/>
            <person name="Weitz H."/>
            <person name="Taylor A."/>
            <person name="Grigoriev I.V."/>
            <person name="Nagy L.G."/>
            <person name="Martin F."/>
            <person name="Kauserud H."/>
        </authorList>
    </citation>
    <scope>NUCLEOTIDE SEQUENCE</scope>
    <source>
        <strain evidence="3">CBHHK200</strain>
    </source>
</reference>
<feature type="signal peptide" evidence="2">
    <location>
        <begin position="1"/>
        <end position="30"/>
    </location>
</feature>
<feature type="compositionally biased region" description="Basic and acidic residues" evidence="1">
    <location>
        <begin position="110"/>
        <end position="132"/>
    </location>
</feature>
<proteinExistence type="predicted"/>
<evidence type="ECO:0000256" key="1">
    <source>
        <dbReference type="SAM" id="MobiDB-lite"/>
    </source>
</evidence>
<comment type="caution">
    <text evidence="3">The sequence shown here is derived from an EMBL/GenBank/DDBJ whole genome shotgun (WGS) entry which is preliminary data.</text>
</comment>
<evidence type="ECO:0000256" key="2">
    <source>
        <dbReference type="SAM" id="SignalP"/>
    </source>
</evidence>
<keyword evidence="4" id="KW-1185">Reference proteome</keyword>
<dbReference type="AlphaFoldDB" id="A0AAD6X9G8"/>
<evidence type="ECO:0000313" key="3">
    <source>
        <dbReference type="EMBL" id="KAJ7039846.1"/>
    </source>
</evidence>
<evidence type="ECO:0000313" key="4">
    <source>
        <dbReference type="Proteomes" id="UP001218188"/>
    </source>
</evidence>
<feature type="chain" id="PRO_5041998471" evidence="2">
    <location>
        <begin position="31"/>
        <end position="132"/>
    </location>
</feature>
<feature type="region of interest" description="Disordered" evidence="1">
    <location>
        <begin position="55"/>
        <end position="83"/>
    </location>
</feature>
<sequence length="132" mass="14442">MFGALATIMIHDVRIGWTLISLCTFSTLHAQLRGDVDYNINNQLVSNLLYGNLTTHSTAAGNRPSPPASGESRRAGTQLVGGGRRFESRADRYLFSPPPCQCEVKTNSTKPKEFGDESQTEKKLSSVIGVER</sequence>
<dbReference type="Proteomes" id="UP001218188">
    <property type="component" value="Unassembled WGS sequence"/>
</dbReference>
<gene>
    <name evidence="3" type="ORF">C8F04DRAFT_1085058</name>
</gene>
<feature type="region of interest" description="Disordered" evidence="1">
    <location>
        <begin position="106"/>
        <end position="132"/>
    </location>
</feature>
<organism evidence="3 4">
    <name type="scientific">Mycena alexandri</name>
    <dbReference type="NCBI Taxonomy" id="1745969"/>
    <lineage>
        <taxon>Eukaryota</taxon>
        <taxon>Fungi</taxon>
        <taxon>Dikarya</taxon>
        <taxon>Basidiomycota</taxon>
        <taxon>Agaricomycotina</taxon>
        <taxon>Agaricomycetes</taxon>
        <taxon>Agaricomycetidae</taxon>
        <taxon>Agaricales</taxon>
        <taxon>Marasmiineae</taxon>
        <taxon>Mycenaceae</taxon>
        <taxon>Mycena</taxon>
    </lineage>
</organism>
<protein>
    <submittedName>
        <fullName evidence="3">Uncharacterized protein</fullName>
    </submittedName>
</protein>
<name>A0AAD6X9G8_9AGAR</name>
<keyword evidence="2" id="KW-0732">Signal</keyword>
<accession>A0AAD6X9G8</accession>
<dbReference type="EMBL" id="JARJCM010000025">
    <property type="protein sequence ID" value="KAJ7039846.1"/>
    <property type="molecule type" value="Genomic_DNA"/>
</dbReference>